<dbReference type="PROSITE" id="PS51914">
    <property type="entry name" value="MRH"/>
    <property type="match status" value="1"/>
</dbReference>
<dbReference type="PANTHER" id="PTHR12630:SF6">
    <property type="entry name" value="N-ACETYLGLUCOSAMINE-1-PHOSPHOTRANSFERASE SUBUNIT GAMMA"/>
    <property type="match status" value="1"/>
</dbReference>
<organism evidence="5">
    <name type="scientific">Rhipicephalus zambeziensis</name>
    <dbReference type="NCBI Taxonomy" id="60191"/>
    <lineage>
        <taxon>Eukaryota</taxon>
        <taxon>Metazoa</taxon>
        <taxon>Ecdysozoa</taxon>
        <taxon>Arthropoda</taxon>
        <taxon>Chelicerata</taxon>
        <taxon>Arachnida</taxon>
        <taxon>Acari</taxon>
        <taxon>Parasitiformes</taxon>
        <taxon>Ixodida</taxon>
        <taxon>Ixodoidea</taxon>
        <taxon>Ixodidae</taxon>
        <taxon>Rhipicephalinae</taxon>
        <taxon>Rhipicephalus</taxon>
        <taxon>Rhipicephalus</taxon>
    </lineage>
</organism>
<dbReference type="GO" id="GO:0005794">
    <property type="term" value="C:Golgi apparatus"/>
    <property type="evidence" value="ECO:0007669"/>
    <property type="project" value="TreeGrafter"/>
</dbReference>
<keyword evidence="1 3" id="KW-0732">Signal</keyword>
<keyword evidence="2" id="KW-1015">Disulfide bond</keyword>
<evidence type="ECO:0000256" key="1">
    <source>
        <dbReference type="ARBA" id="ARBA00022729"/>
    </source>
</evidence>
<dbReference type="InterPro" id="IPR044865">
    <property type="entry name" value="MRH_dom"/>
</dbReference>
<dbReference type="InterPro" id="IPR039794">
    <property type="entry name" value="Gtb1-like"/>
</dbReference>
<keyword evidence="5" id="KW-0808">Transferase</keyword>
<dbReference type="AlphaFoldDB" id="A0A224Z503"/>
<protein>
    <submittedName>
        <fullName evidence="5">N-acetylglucosamine-1-phosphate transferase gamma subunit</fullName>
    </submittedName>
</protein>
<evidence type="ECO:0000256" key="2">
    <source>
        <dbReference type="ARBA" id="ARBA00023157"/>
    </source>
</evidence>
<dbReference type="PANTHER" id="PTHR12630">
    <property type="entry name" value="N-LINKED OLIGOSACCHARIDE PROCESSING"/>
    <property type="match status" value="1"/>
</dbReference>
<sequence>MKRSIRQACHARCSVGARCVGTCVTLLLLILGVIPRASCATVPMRVVKQASGFDGAFAVHGQQHRQQAVRATPRPFAGPEHLRPLMGRCFSRTAAGYRYTLCPFDNVTQAEESARWNAYSGVLGVWQGWSAANGSLSGMHYGDGDSCGTLNRSVEVRLTCGHPRTSLTNVSEPERCRYAMELSTPLVCHPDALLVWPTLSDQQRQRWSLADSRLYSEETTPKGHAAELAQILWESGLGVAPPPPAARPAFASLAVQCHTAYEELA</sequence>
<evidence type="ECO:0000259" key="4">
    <source>
        <dbReference type="PROSITE" id="PS51914"/>
    </source>
</evidence>
<dbReference type="InterPro" id="IPR009011">
    <property type="entry name" value="Man6P_isomerase_rcpt-bd_dom_sf"/>
</dbReference>
<dbReference type="SUPFAM" id="SSF50911">
    <property type="entry name" value="Mannose 6-phosphate receptor domain"/>
    <property type="match status" value="1"/>
</dbReference>
<feature type="chain" id="PRO_5013234254" evidence="3">
    <location>
        <begin position="40"/>
        <end position="265"/>
    </location>
</feature>
<evidence type="ECO:0000256" key="3">
    <source>
        <dbReference type="SAM" id="SignalP"/>
    </source>
</evidence>
<dbReference type="EMBL" id="GFPF01010054">
    <property type="protein sequence ID" value="MAA21200.1"/>
    <property type="molecule type" value="Transcribed_RNA"/>
</dbReference>
<reference evidence="5" key="1">
    <citation type="journal article" date="2017" name="Parasit. Vectors">
        <title>Sialotranscriptomics of Rhipicephalus zambeziensis reveals intricate expression profiles of secretory proteins and suggests tight temporal transcriptional regulation during blood-feeding.</title>
        <authorList>
            <person name="de Castro M.H."/>
            <person name="de Klerk D."/>
            <person name="Pienaar R."/>
            <person name="Rees D.J.G."/>
            <person name="Mans B.J."/>
        </authorList>
    </citation>
    <scope>NUCLEOTIDE SEQUENCE</scope>
    <source>
        <tissue evidence="5">Salivary glands</tissue>
    </source>
</reference>
<evidence type="ECO:0000313" key="5">
    <source>
        <dbReference type="EMBL" id="MAA21200.1"/>
    </source>
</evidence>
<feature type="signal peptide" evidence="3">
    <location>
        <begin position="1"/>
        <end position="39"/>
    </location>
</feature>
<dbReference type="InterPro" id="IPR036607">
    <property type="entry name" value="PRKCSH"/>
</dbReference>
<proteinExistence type="predicted"/>
<dbReference type="Pfam" id="PF13015">
    <property type="entry name" value="PRKCSH_1"/>
    <property type="match status" value="1"/>
</dbReference>
<dbReference type="Gene3D" id="2.70.130.10">
    <property type="entry name" value="Mannose-6-phosphate receptor binding domain"/>
    <property type="match status" value="1"/>
</dbReference>
<accession>A0A224Z503</accession>
<dbReference type="GO" id="GO:0016740">
    <property type="term" value="F:transferase activity"/>
    <property type="evidence" value="ECO:0007669"/>
    <property type="project" value="UniProtKB-KW"/>
</dbReference>
<feature type="domain" description="MRH" evidence="4">
    <location>
        <begin position="87"/>
        <end position="190"/>
    </location>
</feature>
<name>A0A224Z503_9ACAR</name>